<dbReference type="Proteomes" id="UP000069620">
    <property type="component" value="Unassembled WGS sequence"/>
</dbReference>
<dbReference type="EMBL" id="BCSX01000029">
    <property type="protein sequence ID" value="GAS89438.1"/>
    <property type="molecule type" value="Genomic_DNA"/>
</dbReference>
<dbReference type="Pfam" id="PF04328">
    <property type="entry name" value="Sel_put"/>
    <property type="match status" value="1"/>
</dbReference>
<evidence type="ECO:0000313" key="2">
    <source>
        <dbReference type="Proteomes" id="UP000069620"/>
    </source>
</evidence>
<accession>A0A100W0M9</accession>
<sequence length="67" mass="7991">MGRLAGRTRRAARQIGWYIATLMGDNHYRRYVEHRARTHPGEPVLTERDYWKMRHRHTEANPGARCC</sequence>
<evidence type="ECO:0000313" key="1">
    <source>
        <dbReference type="EMBL" id="GAS89438.1"/>
    </source>
</evidence>
<dbReference type="InterPro" id="IPR007423">
    <property type="entry name" value="Sel_put"/>
</dbReference>
<reference evidence="2" key="2">
    <citation type="submission" date="2016-02" db="EMBL/GenBank/DDBJ databases">
        <title>Draft genome sequence of five rapidly growing Mycobacterium species.</title>
        <authorList>
            <person name="Katahira K."/>
            <person name="Gotou Y."/>
            <person name="Iida K."/>
            <person name="Ogura Y."/>
            <person name="Hayashi T."/>
        </authorList>
    </citation>
    <scope>NUCLEOTIDE SEQUENCE [LARGE SCALE GENOMIC DNA]</scope>
    <source>
        <strain evidence="2">JCM15654</strain>
    </source>
</reference>
<protein>
    <submittedName>
        <fullName evidence="1">Uncharacterized small protein</fullName>
    </submittedName>
</protein>
<dbReference type="AlphaFoldDB" id="A0A100W0M9"/>
<gene>
    <name evidence="1" type="ORF">RMCB_3534</name>
</gene>
<name>A0A100W0M9_9MYCO</name>
<dbReference type="STRING" id="146020.RMCB_3534"/>
<dbReference type="OrthoDB" id="3541280at2"/>
<comment type="caution">
    <text evidence="1">The sequence shown here is derived from an EMBL/GenBank/DDBJ whole genome shotgun (WGS) entry which is preliminary data.</text>
</comment>
<dbReference type="RefSeq" id="WP_072278496.1">
    <property type="nucleotide sequence ID" value="NZ_BCSX01000029.1"/>
</dbReference>
<reference evidence="2" key="1">
    <citation type="journal article" date="2016" name="Genome Announc.">
        <title>Draft Genome Sequences of Five Rapidly Growing Mycobacterium Species, M. thermoresistibile, M. fortuitum subsp. acetamidolyticum, M. canariasense, M. brisbanense, and M. novocastrense.</title>
        <authorList>
            <person name="Katahira K."/>
            <person name="Ogura Y."/>
            <person name="Gotoh Y."/>
            <person name="Hayashi T."/>
        </authorList>
    </citation>
    <scope>NUCLEOTIDE SEQUENCE [LARGE SCALE GENOMIC DNA]</scope>
    <source>
        <strain evidence="2">JCM15654</strain>
    </source>
</reference>
<keyword evidence="2" id="KW-1185">Reference proteome</keyword>
<proteinExistence type="predicted"/>
<organism evidence="1 2">
    <name type="scientific">Mycolicibacterium brisbanense</name>
    <dbReference type="NCBI Taxonomy" id="146020"/>
    <lineage>
        <taxon>Bacteria</taxon>
        <taxon>Bacillati</taxon>
        <taxon>Actinomycetota</taxon>
        <taxon>Actinomycetes</taxon>
        <taxon>Mycobacteriales</taxon>
        <taxon>Mycobacteriaceae</taxon>
        <taxon>Mycolicibacterium</taxon>
    </lineage>
</organism>